<keyword evidence="2" id="KW-1185">Reference proteome</keyword>
<reference evidence="1 2" key="1">
    <citation type="journal article" date="2008" name="PLoS Genet.">
        <title>Genomic islands in the pathogenic filamentous fungus Aspergillus fumigatus.</title>
        <authorList>
            <person name="Fedorova N.D."/>
            <person name="Khaldi N."/>
            <person name="Joardar V.S."/>
            <person name="Maiti R."/>
            <person name="Amedeo P."/>
            <person name="Anderson M.J."/>
            <person name="Crabtree J."/>
            <person name="Silva J.C."/>
            <person name="Badger J.H."/>
            <person name="Albarraq A."/>
            <person name="Angiuoli S."/>
            <person name="Bussey H."/>
            <person name="Bowyer P."/>
            <person name="Cotty P.J."/>
            <person name="Dyer P.S."/>
            <person name="Egan A."/>
            <person name="Galens K."/>
            <person name="Fraser-Liggett C.M."/>
            <person name="Haas B.J."/>
            <person name="Inman J.M."/>
            <person name="Kent R."/>
            <person name="Lemieux S."/>
            <person name="Malavazi I."/>
            <person name="Orvis J."/>
            <person name="Roemer T."/>
            <person name="Ronning C.M."/>
            <person name="Sundaram J.P."/>
            <person name="Sutton G."/>
            <person name="Turner G."/>
            <person name="Venter J.C."/>
            <person name="White O.R."/>
            <person name="Whitty B.R."/>
            <person name="Youngman P."/>
            <person name="Wolfe K.H."/>
            <person name="Goldman G.H."/>
            <person name="Wortman J.R."/>
            <person name="Jiang B."/>
            <person name="Denning D.W."/>
            <person name="Nierman W.C."/>
        </authorList>
    </citation>
    <scope>NUCLEOTIDE SEQUENCE [LARGE SCALE GENOMIC DNA]</scope>
    <source>
        <strain evidence="2">ATCC 1007 / CBS 513.65 / DSM 816 / NCTC 3887 / NRRL 1</strain>
    </source>
</reference>
<dbReference type="OMA" id="DSHALGW"/>
<dbReference type="KEGG" id="act:ACLA_062790"/>
<dbReference type="PANTHER" id="PTHR42085:SF6">
    <property type="entry name" value="F-BOX DOMAIN-CONTAINING PROTEIN"/>
    <property type="match status" value="1"/>
</dbReference>
<dbReference type="EMBL" id="DS027050">
    <property type="protein sequence ID" value="EAW12314.1"/>
    <property type="molecule type" value="Genomic_DNA"/>
</dbReference>
<gene>
    <name evidence="1" type="ORF">ACLA_062790</name>
</gene>
<organism evidence="1 2">
    <name type="scientific">Aspergillus clavatus (strain ATCC 1007 / CBS 513.65 / DSM 816 / NCTC 3887 / NRRL 1 / QM 1276 / 107)</name>
    <dbReference type="NCBI Taxonomy" id="344612"/>
    <lineage>
        <taxon>Eukaryota</taxon>
        <taxon>Fungi</taxon>
        <taxon>Dikarya</taxon>
        <taxon>Ascomycota</taxon>
        <taxon>Pezizomycotina</taxon>
        <taxon>Eurotiomycetes</taxon>
        <taxon>Eurotiomycetidae</taxon>
        <taxon>Eurotiales</taxon>
        <taxon>Aspergillaceae</taxon>
        <taxon>Aspergillus</taxon>
        <taxon>Aspergillus subgen. Fumigati</taxon>
    </lineage>
</organism>
<dbReference type="RefSeq" id="XP_001273740.1">
    <property type="nucleotide sequence ID" value="XM_001273739.1"/>
</dbReference>
<dbReference type="HOGENOM" id="CLU_021744_0_0_1"/>
<evidence type="ECO:0000313" key="2">
    <source>
        <dbReference type="Proteomes" id="UP000006701"/>
    </source>
</evidence>
<evidence type="ECO:0000313" key="1">
    <source>
        <dbReference type="EMBL" id="EAW12314.1"/>
    </source>
</evidence>
<dbReference type="PANTHER" id="PTHR42085">
    <property type="entry name" value="F-BOX DOMAIN-CONTAINING PROTEIN"/>
    <property type="match status" value="1"/>
</dbReference>
<dbReference type="AlphaFoldDB" id="A1CCQ7"/>
<dbReference type="OrthoDB" id="4473025at2759"/>
<proteinExistence type="predicted"/>
<accession>A1CCQ7</accession>
<dbReference type="GeneID" id="4706035"/>
<dbReference type="VEuPathDB" id="FungiDB:ACLA_062790"/>
<name>A1CCQ7_ASPCL</name>
<dbReference type="eggNOG" id="ENOG502SYM4">
    <property type="taxonomic scope" value="Eukaryota"/>
</dbReference>
<dbReference type="Proteomes" id="UP000006701">
    <property type="component" value="Unassembled WGS sequence"/>
</dbReference>
<sequence>MEDSSRCHYRPIPSQLFLVSKRISQEVSSIFYSENQFWLLYSGSNSFSVLHKLRPGTIAMIRYMRVVLHAMAKELGHYSIHGHHPTQLELIPLSPTSQPHYQDLTRDWGLACERLASCIEKSRLEMCLVCDTESTAVAEDVLAPLSSLPTLAGMSIRLSVPWNCDPETIDRGIYTELHNLAKDTSRRLTARSHNTHRKTFRFDLVPGELQRRILESTDLVAPSHICWNSEQGFVLQPDYRPGTCRLCDGVRAACCSTFPAGGTWTVQCPCWRFPSALFLVNREFNAEAHRIFWSRNKFVFSSFAEPMPVAGPFPFCPIDTVFPSLVPPRAFKHLRYLQFMFTGHHSWDRWRETVAMLMRLGDLSQLTLAIDMTEAREPALGTSNVRTEEYYASLWNKLSQLAGPFEPGHGLGTLFLYDPWPHGWTEKELALKKRWAQELVTMIMGPDYDGRSRDVEALWMRWSRPVWI</sequence>
<protein>
    <submittedName>
        <fullName evidence="1">Uncharacterized protein</fullName>
    </submittedName>
</protein>
<dbReference type="InterPro" id="IPR038883">
    <property type="entry name" value="AN11006-like"/>
</dbReference>